<evidence type="ECO:0000313" key="4">
    <source>
        <dbReference type="Proteomes" id="UP001596405"/>
    </source>
</evidence>
<keyword evidence="1" id="KW-0472">Membrane</keyword>
<keyword evidence="4" id="KW-1185">Reference proteome</keyword>
<dbReference type="Pfam" id="PF04892">
    <property type="entry name" value="VanZ"/>
    <property type="match status" value="1"/>
</dbReference>
<name>A0ABW2DEE2_9BACT</name>
<evidence type="ECO:0000259" key="2">
    <source>
        <dbReference type="Pfam" id="PF04892"/>
    </source>
</evidence>
<dbReference type="NCBIfam" id="NF037970">
    <property type="entry name" value="vanZ_1"/>
    <property type="match status" value="1"/>
</dbReference>
<accession>A0ABW2DEE2</accession>
<evidence type="ECO:0000256" key="1">
    <source>
        <dbReference type="SAM" id="Phobius"/>
    </source>
</evidence>
<feature type="domain" description="VanZ-like" evidence="2">
    <location>
        <begin position="39"/>
        <end position="120"/>
    </location>
</feature>
<organism evidence="3 4">
    <name type="scientific">Rufibacter roseus</name>
    <dbReference type="NCBI Taxonomy" id="1567108"/>
    <lineage>
        <taxon>Bacteria</taxon>
        <taxon>Pseudomonadati</taxon>
        <taxon>Bacteroidota</taxon>
        <taxon>Cytophagia</taxon>
        <taxon>Cytophagales</taxon>
        <taxon>Hymenobacteraceae</taxon>
        <taxon>Rufibacter</taxon>
    </lineage>
</organism>
<feature type="transmembrane region" description="Helical" evidence="1">
    <location>
        <begin position="71"/>
        <end position="92"/>
    </location>
</feature>
<sequence length="130" mass="14239">MNRFIHYIPALAWAFVILIGTLMPAQALPPPPKLDLLTFDSLAHALLFGILILLSFYGFRRDPGIVLTKGIATGIFLLSILFGIVIELLQGAMSLGRSPEMSDVLSNCIGCLLGLALWPFVSRLLFRNQA</sequence>
<dbReference type="RefSeq" id="WP_153042281.1">
    <property type="nucleotide sequence ID" value="NZ_JBHSYQ010000001.1"/>
</dbReference>
<dbReference type="EMBL" id="JBHSYQ010000001">
    <property type="protein sequence ID" value="MFC6995990.1"/>
    <property type="molecule type" value="Genomic_DNA"/>
</dbReference>
<dbReference type="Proteomes" id="UP001596405">
    <property type="component" value="Unassembled WGS sequence"/>
</dbReference>
<dbReference type="InterPro" id="IPR006976">
    <property type="entry name" value="VanZ-like"/>
</dbReference>
<keyword evidence="1" id="KW-0812">Transmembrane</keyword>
<gene>
    <name evidence="3" type="ORF">ACFQHR_00055</name>
</gene>
<evidence type="ECO:0000313" key="3">
    <source>
        <dbReference type="EMBL" id="MFC6995990.1"/>
    </source>
</evidence>
<keyword evidence="1" id="KW-1133">Transmembrane helix</keyword>
<feature type="transmembrane region" description="Helical" evidence="1">
    <location>
        <begin position="104"/>
        <end position="126"/>
    </location>
</feature>
<proteinExistence type="predicted"/>
<reference evidence="4" key="1">
    <citation type="journal article" date="2019" name="Int. J. Syst. Evol. Microbiol.">
        <title>The Global Catalogue of Microorganisms (GCM) 10K type strain sequencing project: providing services to taxonomists for standard genome sequencing and annotation.</title>
        <authorList>
            <consortium name="The Broad Institute Genomics Platform"/>
            <consortium name="The Broad Institute Genome Sequencing Center for Infectious Disease"/>
            <person name="Wu L."/>
            <person name="Ma J."/>
        </authorList>
    </citation>
    <scope>NUCLEOTIDE SEQUENCE [LARGE SCALE GENOMIC DNA]</scope>
    <source>
        <strain evidence="4">CGMCC 4.7393</strain>
    </source>
</reference>
<protein>
    <submittedName>
        <fullName evidence="3">VanZ family protein</fullName>
    </submittedName>
</protein>
<comment type="caution">
    <text evidence="3">The sequence shown here is derived from an EMBL/GenBank/DDBJ whole genome shotgun (WGS) entry which is preliminary data.</text>
</comment>
<feature type="transmembrane region" description="Helical" evidence="1">
    <location>
        <begin position="37"/>
        <end position="59"/>
    </location>
</feature>